<dbReference type="PANTHER" id="PTHR16166">
    <property type="entry name" value="VACUOLAR PROTEIN SORTING-ASSOCIATED PROTEIN VPS13"/>
    <property type="match status" value="1"/>
</dbReference>
<evidence type="ECO:0000313" key="4">
    <source>
        <dbReference type="Proteomes" id="UP001057455"/>
    </source>
</evidence>
<dbReference type="GO" id="GO:0006623">
    <property type="term" value="P:protein targeting to vacuole"/>
    <property type="evidence" value="ECO:0007669"/>
    <property type="project" value="TreeGrafter"/>
</dbReference>
<protein>
    <submittedName>
        <fullName evidence="3">Amine-terminal region of A TM vesicle-mediated sorter, putative</fullName>
    </submittedName>
</protein>
<dbReference type="OrthoDB" id="361329at2759"/>
<dbReference type="EMBL" id="BLIY01000024">
    <property type="protein sequence ID" value="GFE55871.1"/>
    <property type="molecule type" value="Genomic_DNA"/>
</dbReference>
<feature type="region of interest" description="Disordered" evidence="2">
    <location>
        <begin position="3391"/>
        <end position="3413"/>
    </location>
</feature>
<comment type="caution">
    <text evidence="3">The sequence shown here is derived from an EMBL/GenBank/DDBJ whole genome shotgun (WGS) entry which is preliminary data.</text>
</comment>
<feature type="region of interest" description="Disordered" evidence="2">
    <location>
        <begin position="109"/>
        <end position="148"/>
    </location>
</feature>
<dbReference type="InterPro" id="IPR026847">
    <property type="entry name" value="VPS13"/>
</dbReference>
<keyword evidence="4" id="KW-1185">Reference proteome</keyword>
<feature type="compositionally biased region" description="Basic and acidic residues" evidence="2">
    <location>
        <begin position="3394"/>
        <end position="3413"/>
    </location>
</feature>
<feature type="region of interest" description="Disordered" evidence="2">
    <location>
        <begin position="3451"/>
        <end position="3474"/>
    </location>
</feature>
<evidence type="ECO:0000313" key="3">
    <source>
        <dbReference type="EMBL" id="GFE55871.1"/>
    </source>
</evidence>
<feature type="compositionally biased region" description="Polar residues" evidence="2">
    <location>
        <begin position="3459"/>
        <end position="3468"/>
    </location>
</feature>
<dbReference type="Proteomes" id="UP001057455">
    <property type="component" value="Unassembled WGS sequence"/>
</dbReference>
<dbReference type="PANTHER" id="PTHR16166:SF93">
    <property type="entry name" value="INTERMEMBRANE LIPID TRANSFER PROTEIN VPS13"/>
    <property type="match status" value="1"/>
</dbReference>
<comment type="similarity">
    <text evidence="1">Belongs to the VPS13 family.</text>
</comment>
<reference evidence="3" key="1">
    <citation type="submission" date="2019-12" db="EMBL/GenBank/DDBJ databases">
        <title>Genome sequence of Babesia ovis.</title>
        <authorList>
            <person name="Yamagishi J."/>
            <person name="Sevinc F."/>
            <person name="Xuan X."/>
        </authorList>
    </citation>
    <scope>NUCLEOTIDE SEQUENCE</scope>
    <source>
        <strain evidence="3">Selcuk</strain>
    </source>
</reference>
<accession>A0A9W5WWD9</accession>
<gene>
    <name evidence="3" type="ORF">BaOVIS_032750</name>
</gene>
<feature type="compositionally biased region" description="Low complexity" evidence="2">
    <location>
        <begin position="123"/>
        <end position="140"/>
    </location>
</feature>
<evidence type="ECO:0000256" key="1">
    <source>
        <dbReference type="ARBA" id="ARBA00006545"/>
    </source>
</evidence>
<evidence type="ECO:0000256" key="2">
    <source>
        <dbReference type="SAM" id="MobiDB-lite"/>
    </source>
</evidence>
<name>A0A9W5WWD9_BABOV</name>
<dbReference type="GO" id="GO:0045053">
    <property type="term" value="P:protein retention in Golgi apparatus"/>
    <property type="evidence" value="ECO:0007669"/>
    <property type="project" value="TreeGrafter"/>
</dbReference>
<proteinExistence type="inferred from homology"/>
<sequence>MSNDYEEYISRVGGYNPSRASNDLGVNLQGHGFNPACNEETETATSTPTFSARRRKYLSDFRAVVSQKWQDLQPILKQRSLHRSSSTLYQLKLDYLFFEIRRPISLELPYKHSPTSSDDEMSPSEASNSSPSVQWPSSAQYGRSPTRRESLVIPEEVEMARMVIIPTVQAGTYNQTSTSPAELRRNSKYAEGWSTSDSANASSRRATVYNIQSVLSRYGVSVPLLSLKVTGIGLKTCSSDRGIQRLRAFIGCVEVEDQTNSVPLYLSTMVKGGDTTLFWRWLKVSREVHRLRSSLYSYSDGMNHIMNELMDREGTKHRCGRLNPKSKILKNSLYHIDYSKIDFDYKLSHEYQEERFFELKTQNSYISKAYLRVENYLESVMEYNRASDIHVQSSHLSSYMGLPCLMTASIDFDECQRGRCVVAFSSTMVNISWEIMDELLGLCTRVAEKASQIPAAFNTHTGCTSEAVNLDTTINVAQSNINVLCDSAWFGYRNFVDYMWYKLLRDSFNVVDAASVSCSRACSIAETAEMRSSIYMAGTDRPYSQRGVISHSSVTGSISSLGGETVLTPIKSLLDKRRDHHHRISSKDSFVTYGKSGSMDHQQGTFNSHLMWSFVSSIIKETYRRSYMITPIYMHLSGRGTIFISVRACERDTTPAPDFIQIERPSGLHRTSHTISPNTHILDGYPPLRLYMRACGSNIFASFSKSFNNCVLAPCGYISPQHPKSVTLTEEHKRQQYDFMKYISSRRKRDLKLYGLLESSKHTLYDLQEPVDSRFIEPFRMELCASVLNPDQGLINLVALPQSVCFTLQLQTVKISLSCIDVLSLYSVLGIVNGCMDMQCSDEFVDDFMDARSVGSSIAPESVHDHLSQNKIIYDNNSTGEEYYSCVQSASESDWVSVASSNNGNDQYEINCFPERKYPLMKKPVRRQMSSIQIGFLEKLLSQVSIGIKINCNLLYIEVSSNATNDLSNIFSLTLEDLGCYLWANGPSSLPSPDDPHPVDVSYSTILDNNKPAVNESPRLSSVYTTDIDNRISLCIAGAHSMLSQCCSTDENHKCPIKRTKRLRPSDSKSQGSLPFDSSKMFSSDQPLVRFESHLSITVDVCRDLRREMLLEPVVICLRGSKATLSAKTLTNISTSWINTNISLNGAQCVFSFLKYISEMARLRTVLVEESDLDYKALQPAAACQNDKDLIRSVVPMNIIKHQPQLHKVAEHPPSLGLLNHKLPIWEIPAAVEFRLQNNLLHRTRYLDVHACILEAVRSLGLLKLEGDQERGAIFVGDDVTPLNHSSGGDSTTNGERSRESYSELVNSLGQPIALCLYIDPAFDRSEENEWRVIEDGGRCELPVGHYGIILPFVVRIQLNNCIYEIPSSMLNLTQEDEMMFRLDVSRNYQRGRNMNRMAFLRTMRQERLGVKMYRFGVSMGCTRFAVDDPNGSKDSCRGIQRRQSIKGWGHRVVKKFKKLGRTGAIPLHLFDHDELKYAYVMVRTQPRVGGTVATGASVANRFTIQLSSTLWISNHSHENLVVFPSVSMDNDNRLIPSSSLVWLSQHSPFTSAYPLSNKTVECNKAIDVVKAVGNNIFKQFTSIQENKHPMKHLLPAHVVSPNKLTDDISSRNHDFRLQHIVLNELSYKNQRISIPLSWTIEPECTICVCLQEDFPLDLESDDTSVEVNRGEHKAFEFMSEIHPYFTGDVLLSSRSARHLYQSFELPRVKTPVPDYIARVSLGHLGPHDIFASDFNTGFVQDINTSRKTRDAFRARSISSARMVKSTSHSMSRGSISNDSQRLSLPNSISLTSDTGVMMSRLGSGVVPAGSSDGDTAVSQDSADVVTEGEPELMSNNLELPLGALTHEMIDEAALNNGVSPAFVVRSRTFARLSTITDKNDSSPSTGLVLKSRIRVEHTASMFGDRSEDSMHRSKTSLDVPDLEDRLPKSILSATLIEVTSSSRSRFGTKLGRSGIRHFEIALESCHVIENMMPFDVHILSPATYDYLNRYKPSEGLLIEDVPLYPISIKACSRSRFSWYMKNGRFVLKELLSREFNLKAPTDTVDVSRLVFDWMQPNFHDALTSLLDNNPASPHERTHEGSLPRSLVVSVEISRKPTDPFSERDSLSKRYLASTQYIYTIFVDKWIVNWLDYPISLCRGDGRYKQTIPAQNCSLVSQDLSSTSLQLAIRKTTMRHIPNFDSYPKRARRRLFSFDRSGENHVMSNTFSLPDLAFSTCDFADTAECPKLHYLISTSVAPAPFFRTSVLEILPQTTVTNQFNHPLWLREPDINAPANSNKPQFGYGWYILEPGATLELHSQGKGDLIVEVTGIDPSTSSDISSQQHNQSSPLFNVWSSGINLKPSNMIQFRFPVSISSNSNPTQMVPRPTRRIAPGLPQTVQYGLCEAEIRMHRGAKVVRFMKPSLADWIVLNTTGLDLWVEQQGVQGYGEVVPTVGYASGAISERYAGVGVHFACYDPGKEQKLVCKFHVGPKAFKQLIGQLGKGNRRKNDSVNISRRSEASESLMNTLMLKNVLSHRAGRAVRVKGSLKINLSRVESMRFSAVFQLRYGNTVISMRLTAQTCVAFGQKTLHFTAVRIPTKGFLRLNRIQPLQWLQIYAAIKDKLTATHDMNYNMISKHPFKRLTSAVRKAVPKSLCSGTLCAALKPSNMIKCMKRVLGGEERKSFETLSRPSSRSRQALSRKASFNWDYVFQVNVLGLGVAICGDITEELLYISSALIKFRLSLDNDEHLFNLSMGWIQSDVHDPATCYATMLRPLATWQSPARTYDLKQRVQKRGIHGVAHDPSHDPQAERNVITITFNTRGNEYFSVREITNCRIELEPLSLNLDTRIGQSILLLVDEFMSIFGFSNATTEYFTSANVGIFSHMDSWLRNFDVAEYPLKEVAQSQFSNSLNSGTRYNISNLHVGRIALAINIRRSGSRFSSDMQAQNVMIRHLMHIVRRTPHISDANIILAQESLLELCCTPYALLSHFVIRYITQSVQQMYKVLGAVDLIGNPKIVVHHWINGICQAASIMRESLQYLHLPPVAIFLWFRSVSRIGVSAVSGIADALYRLTGSWYLMFNTLALNSDRYAVLLMQDTFGKSVDQPSNVMDGIVFGGQSIGRNLYVSVGNFALKPIHQLLRFFGSVKTAGGVNGEVLLSGVHILGSILSSLASLTFGTVSSLLSGVSVLTQGLLHQIHSVPMLSAIRPQRSVNLLQASGPNRYNFLESWSMSAINRVSALNELLVLLPLDGKLKMFDPVQAATSHWSALSNHMSMISPIAVCTPSSALTTYLWVNRTHVGLIHRRRVRWSCESKWIRSIEIIRVPAMKYQSQETIHYDDSIEVEMSAKAVRKYFAQDTFYLRLIHLAPDSAPPSRRLRGSVPSALLHRLKDESTFPSDDRGLAKVQVTATTPLHEDAGADLHEEPARDDDRRGTLVNRFYESHLTADLAAITIDKYERHVDELPTRGSVIKSPLISPRSESNHSQPQEVDDKATVRTLSVESNSGQRGAIQGEPVHTNMTAEVVRLPSMETAQLYFTLLISVLRESAL</sequence>
<organism evidence="3 4">
    <name type="scientific">Babesia ovis</name>
    <dbReference type="NCBI Taxonomy" id="5869"/>
    <lineage>
        <taxon>Eukaryota</taxon>
        <taxon>Sar</taxon>
        <taxon>Alveolata</taxon>
        <taxon>Apicomplexa</taxon>
        <taxon>Aconoidasida</taxon>
        <taxon>Piroplasmida</taxon>
        <taxon>Babesiidae</taxon>
        <taxon>Babesia</taxon>
    </lineage>
</organism>